<dbReference type="AlphaFoldDB" id="A0A8J8NDY7"/>
<protein>
    <submittedName>
        <fullName evidence="2">Uncharacterized protein</fullName>
    </submittedName>
</protein>
<organism evidence="2 3">
    <name type="scientific">Halteria grandinella</name>
    <dbReference type="NCBI Taxonomy" id="5974"/>
    <lineage>
        <taxon>Eukaryota</taxon>
        <taxon>Sar</taxon>
        <taxon>Alveolata</taxon>
        <taxon>Ciliophora</taxon>
        <taxon>Intramacronucleata</taxon>
        <taxon>Spirotrichea</taxon>
        <taxon>Stichotrichia</taxon>
        <taxon>Sporadotrichida</taxon>
        <taxon>Halteriidae</taxon>
        <taxon>Halteria</taxon>
    </lineage>
</organism>
<reference evidence="2" key="1">
    <citation type="submission" date="2019-06" db="EMBL/GenBank/DDBJ databases">
        <authorList>
            <person name="Zheng W."/>
        </authorList>
    </citation>
    <scope>NUCLEOTIDE SEQUENCE</scope>
    <source>
        <strain evidence="2">QDHG01</strain>
    </source>
</reference>
<evidence type="ECO:0000256" key="1">
    <source>
        <dbReference type="SAM" id="MobiDB-lite"/>
    </source>
</evidence>
<gene>
    <name evidence="2" type="ORF">FGO68_gene13603</name>
</gene>
<accession>A0A8J8NDY7</accession>
<name>A0A8J8NDY7_HALGN</name>
<evidence type="ECO:0000313" key="3">
    <source>
        <dbReference type="Proteomes" id="UP000785679"/>
    </source>
</evidence>
<evidence type="ECO:0000313" key="2">
    <source>
        <dbReference type="EMBL" id="TNV73261.1"/>
    </source>
</evidence>
<feature type="compositionally biased region" description="Basic residues" evidence="1">
    <location>
        <begin position="50"/>
        <end position="60"/>
    </location>
</feature>
<dbReference type="Proteomes" id="UP000785679">
    <property type="component" value="Unassembled WGS sequence"/>
</dbReference>
<dbReference type="EMBL" id="RRYP01019398">
    <property type="protein sequence ID" value="TNV73261.1"/>
    <property type="molecule type" value="Genomic_DNA"/>
</dbReference>
<keyword evidence="3" id="KW-1185">Reference proteome</keyword>
<proteinExistence type="predicted"/>
<sequence>MGIIEPSVTVGADIQEIFSPREEAVKYVEEREVIKVRQTDEAKREQAHQQKQKTPSKSRKKFAFSEKNVSNLDALGMEEFQFYKELQIRKQMDRLGRFNVHGKTVFYARNSLYLMNETSEFRKALIWIIEWAQEHRVFQIFLQMVREVRVVLHLDQFNHLASL</sequence>
<feature type="compositionally biased region" description="Basic and acidic residues" evidence="1">
    <location>
        <begin position="38"/>
        <end position="48"/>
    </location>
</feature>
<comment type="caution">
    <text evidence="2">The sequence shown here is derived from an EMBL/GenBank/DDBJ whole genome shotgun (WGS) entry which is preliminary data.</text>
</comment>
<feature type="region of interest" description="Disordered" evidence="1">
    <location>
        <begin position="38"/>
        <end position="60"/>
    </location>
</feature>